<keyword evidence="3" id="KW-0732">Signal</keyword>
<dbReference type="AlphaFoldDB" id="Q19446"/>
<feature type="transmembrane region" description="Helical" evidence="2">
    <location>
        <begin position="224"/>
        <end position="254"/>
    </location>
</feature>
<dbReference type="UCSC" id="F14B8.6">
    <property type="organism name" value="c. elegans"/>
</dbReference>
<name>Q19446_CAEEL</name>
<gene>
    <name evidence="4" type="ORF">CELE_F14B8.6</name>
    <name evidence="4 6" type="ORF">F14B8.6</name>
</gene>
<evidence type="ECO:0000256" key="3">
    <source>
        <dbReference type="SAM" id="SignalP"/>
    </source>
</evidence>
<dbReference type="eggNOG" id="ENOG502TM7M">
    <property type="taxonomic scope" value="Eukaryota"/>
</dbReference>
<keyword evidence="5" id="KW-1185">Reference proteome</keyword>
<dbReference type="FunCoup" id="Q19446">
    <property type="interactions" value="1278"/>
</dbReference>
<protein>
    <submittedName>
        <fullName evidence="4">Uncharacterized protein</fullName>
    </submittedName>
</protein>
<dbReference type="EMBL" id="BX284606">
    <property type="protein sequence ID" value="CCD64777.1"/>
    <property type="molecule type" value="Genomic_DNA"/>
</dbReference>
<organism evidence="4 5">
    <name type="scientific">Caenorhabditis elegans</name>
    <dbReference type="NCBI Taxonomy" id="6239"/>
    <lineage>
        <taxon>Eukaryota</taxon>
        <taxon>Metazoa</taxon>
        <taxon>Ecdysozoa</taxon>
        <taxon>Nematoda</taxon>
        <taxon>Chromadorea</taxon>
        <taxon>Rhabditida</taxon>
        <taxon>Rhabditina</taxon>
        <taxon>Rhabditomorpha</taxon>
        <taxon>Rhabditoidea</taxon>
        <taxon>Rhabditidae</taxon>
        <taxon>Peloderinae</taxon>
        <taxon>Caenorhabditis</taxon>
    </lineage>
</organism>
<dbReference type="Bgee" id="WBGene00017448">
    <property type="expression patterns" value="Expressed in larva and 3 other cell types or tissues"/>
</dbReference>
<proteinExistence type="predicted"/>
<dbReference type="GeneID" id="180966"/>
<evidence type="ECO:0000256" key="1">
    <source>
        <dbReference type="SAM" id="MobiDB-lite"/>
    </source>
</evidence>
<dbReference type="KEGG" id="cel:CELE_F14B8.6"/>
<dbReference type="Proteomes" id="UP000001940">
    <property type="component" value="Chromosome X"/>
</dbReference>
<dbReference type="HOGENOM" id="CLU_834801_0_0_1"/>
<keyword evidence="2" id="KW-0472">Membrane</keyword>
<sequence length="345" mass="38831">MAFQKVINPFFTLLLFLQCSHAVIEVDVTGVSINFGSQINNIIPTCFGVDLDFYLQVATSNFSQEKPYFLSRYDTSRSSVTLPDSTFLLQSTTDFISVSGIATMKCATLGNASDSFLLMTQSSNQPDRNNQNTPIQVTSNTNQWTLTATINRKCNGADQYGFNCNEQCSTVNNDYYCYTCGSNGQKTCCASGDVNPDDCSYYDHPISTTWSPNTQCSASAENTYFWLMISFAIIIAILAILLLLVLLELCCGLFTGRQSARRSEDGDWIVPKTPKANHELYDADITPHHQYRRRHQDNNSGESTEPEDRRSPYIVSRQGLDNETYDDEVLRNEFHESQPRRIARV</sequence>
<dbReference type="CTD" id="180966"/>
<evidence type="ECO:0000313" key="5">
    <source>
        <dbReference type="Proteomes" id="UP000001940"/>
    </source>
</evidence>
<keyword evidence="2" id="KW-0812">Transmembrane</keyword>
<dbReference type="AGR" id="WB:WBGene00017448"/>
<evidence type="ECO:0000313" key="4">
    <source>
        <dbReference type="EMBL" id="CCD64777.1"/>
    </source>
</evidence>
<dbReference type="InParanoid" id="Q19446"/>
<feature type="region of interest" description="Disordered" evidence="1">
    <location>
        <begin position="287"/>
        <end position="317"/>
    </location>
</feature>
<dbReference type="OrthoDB" id="5807363at2759"/>
<dbReference type="PIR" id="T16074">
    <property type="entry name" value="T16074"/>
</dbReference>
<accession>Q19446</accession>
<dbReference type="RefSeq" id="NP_509173.1">
    <property type="nucleotide sequence ID" value="NM_076772.6"/>
</dbReference>
<reference evidence="4 5" key="1">
    <citation type="journal article" date="1998" name="Science">
        <title>Genome sequence of the nematode C. elegans: a platform for investigating biology.</title>
        <authorList>
            <consortium name="The C. elegans sequencing consortium"/>
            <person name="Sulson J.E."/>
            <person name="Waterston R."/>
        </authorList>
    </citation>
    <scope>NUCLEOTIDE SEQUENCE [LARGE SCALE GENOMIC DNA]</scope>
    <source>
        <strain evidence="4 5">Bristol N2</strain>
    </source>
</reference>
<feature type="signal peptide" evidence="3">
    <location>
        <begin position="1"/>
        <end position="22"/>
    </location>
</feature>
<keyword evidence="2" id="KW-1133">Transmembrane helix</keyword>
<feature type="chain" id="PRO_5004187071" evidence="3">
    <location>
        <begin position="23"/>
        <end position="345"/>
    </location>
</feature>
<dbReference type="PaxDb" id="6239-F14B8.6"/>
<evidence type="ECO:0000313" key="6">
    <source>
        <dbReference type="WormBase" id="F14B8.6"/>
    </source>
</evidence>
<dbReference type="SMR" id="Q19446"/>
<dbReference type="WormBase" id="F14B8.6">
    <property type="protein sequence ID" value="CE02649"/>
    <property type="gene ID" value="WBGene00017448"/>
</dbReference>
<dbReference type="OMA" id="AENTYFW"/>
<evidence type="ECO:0000256" key="2">
    <source>
        <dbReference type="SAM" id="Phobius"/>
    </source>
</evidence>